<evidence type="ECO:0000256" key="6">
    <source>
        <dbReference type="ARBA" id="ARBA00022676"/>
    </source>
</evidence>
<keyword evidence="5" id="KW-0441">Lipid A biosynthesis</keyword>
<evidence type="ECO:0000256" key="4">
    <source>
        <dbReference type="ARBA" id="ARBA00022516"/>
    </source>
</evidence>
<accession>A0ABY5Y2N0</accession>
<evidence type="ECO:0000256" key="3">
    <source>
        <dbReference type="ARBA" id="ARBA00020902"/>
    </source>
</evidence>
<keyword evidence="12" id="KW-1185">Reference proteome</keyword>
<dbReference type="GO" id="GO:0008915">
    <property type="term" value="F:lipid-A-disaccharide synthase activity"/>
    <property type="evidence" value="ECO:0007669"/>
    <property type="project" value="UniProtKB-EC"/>
</dbReference>
<dbReference type="EC" id="2.4.1.182" evidence="2 10"/>
<evidence type="ECO:0000313" key="12">
    <source>
        <dbReference type="Proteomes" id="UP001058120"/>
    </source>
</evidence>
<gene>
    <name evidence="11" type="primary">lpxB</name>
    <name evidence="11" type="ORF">JBF11_00415</name>
</gene>
<protein>
    <recommendedName>
        <fullName evidence="3 10">Lipid-A-disaccharide synthase</fullName>
        <ecNumber evidence="2 10">2.4.1.182</ecNumber>
    </recommendedName>
</protein>
<evidence type="ECO:0000256" key="1">
    <source>
        <dbReference type="ARBA" id="ARBA00002056"/>
    </source>
</evidence>
<reference evidence="11" key="1">
    <citation type="submission" date="2020-12" db="EMBL/GenBank/DDBJ databases">
        <title>Taurinivorans muris gen. nov., sp. nov., fundamental and realized metabolic niche of a ubiquitous sulfidogenic bacterium in the murine intestine.</title>
        <authorList>
            <person name="Ye H."/>
            <person name="Hanson B.T."/>
            <person name="Loy A."/>
        </authorList>
    </citation>
    <scope>NUCLEOTIDE SEQUENCE</scope>
    <source>
        <strain evidence="11">LT0009</strain>
    </source>
</reference>
<dbReference type="EMBL" id="CP065938">
    <property type="protein sequence ID" value="UWX05829.1"/>
    <property type="molecule type" value="Genomic_DNA"/>
</dbReference>
<evidence type="ECO:0000313" key="11">
    <source>
        <dbReference type="EMBL" id="UWX05829.1"/>
    </source>
</evidence>
<keyword evidence="7 11" id="KW-0808">Transferase</keyword>
<dbReference type="PANTHER" id="PTHR30372">
    <property type="entry name" value="LIPID-A-DISACCHARIDE SYNTHASE"/>
    <property type="match status" value="1"/>
</dbReference>
<dbReference type="Proteomes" id="UP001058120">
    <property type="component" value="Chromosome"/>
</dbReference>
<dbReference type="RefSeq" id="WP_334315420.1">
    <property type="nucleotide sequence ID" value="NZ_CP065938.1"/>
</dbReference>
<keyword evidence="8" id="KW-0443">Lipid metabolism</keyword>
<evidence type="ECO:0000256" key="10">
    <source>
        <dbReference type="NCBIfam" id="TIGR00215"/>
    </source>
</evidence>
<dbReference type="InterPro" id="IPR003835">
    <property type="entry name" value="Glyco_trans_19"/>
</dbReference>
<evidence type="ECO:0000256" key="7">
    <source>
        <dbReference type="ARBA" id="ARBA00022679"/>
    </source>
</evidence>
<organism evidence="11 12">
    <name type="scientific">Taurinivorans muris</name>
    <dbReference type="NCBI Taxonomy" id="2787751"/>
    <lineage>
        <taxon>Bacteria</taxon>
        <taxon>Pseudomonadati</taxon>
        <taxon>Thermodesulfobacteriota</taxon>
        <taxon>Desulfovibrionia</taxon>
        <taxon>Desulfovibrionales</taxon>
        <taxon>Desulfovibrionaceae</taxon>
        <taxon>Taurinivorans</taxon>
    </lineage>
</organism>
<sequence length="369" mass="42062">MRKIWINCGELSGDIQGAELVKALKENRADLEFVGMGGENLKNQGVRTLFHINELSVMGISEVIEALPRILGLLKRIKQALLQEKPDALLVIDAPDFNFRVIGMAKKLGISVYYFIPPKVWAWRKYRLRFLKDNVKKIYSILPFEVEFYRKNNVEIQYIGNPLVQVVNADAYRHIEPVSARIALMPGSRKREISALLPVFSEMAENMARNNPDFAFYLIQAPQFSEEFLRSFWKSSVPLHFIPAEKRHAFLASCEMAVAASGTAVLETALLGVPTMVAYKVKPFSYMLGKFFVHVKYVSLPNLILGKELFPELLQNDANALNLAEIAKTWHYHKSVREEIRKGCLLIREKLGDTKSAELFAQDFIKELL</sequence>
<evidence type="ECO:0000256" key="8">
    <source>
        <dbReference type="ARBA" id="ARBA00023098"/>
    </source>
</evidence>
<name>A0ABY5Y2N0_9BACT</name>
<proteinExistence type="predicted"/>
<dbReference type="NCBIfam" id="TIGR00215">
    <property type="entry name" value="lpxB"/>
    <property type="match status" value="1"/>
</dbReference>
<comment type="catalytic activity">
    <reaction evidence="9">
        <text>a lipid X + a UDP-2-N,3-O-bis[(3R)-3-hydroxyacyl]-alpha-D-glucosamine = a lipid A disaccharide + UDP + H(+)</text>
        <dbReference type="Rhea" id="RHEA:67828"/>
        <dbReference type="ChEBI" id="CHEBI:15378"/>
        <dbReference type="ChEBI" id="CHEBI:58223"/>
        <dbReference type="ChEBI" id="CHEBI:137748"/>
        <dbReference type="ChEBI" id="CHEBI:176338"/>
        <dbReference type="ChEBI" id="CHEBI:176343"/>
        <dbReference type="EC" id="2.4.1.182"/>
    </reaction>
</comment>
<evidence type="ECO:0000256" key="9">
    <source>
        <dbReference type="ARBA" id="ARBA00048975"/>
    </source>
</evidence>
<dbReference type="PANTHER" id="PTHR30372:SF4">
    <property type="entry name" value="LIPID-A-DISACCHARIDE SYNTHASE, MITOCHONDRIAL-RELATED"/>
    <property type="match status" value="1"/>
</dbReference>
<keyword evidence="4" id="KW-0444">Lipid biosynthesis</keyword>
<comment type="function">
    <text evidence="1">Condensation of UDP-2,3-diacylglucosamine and 2,3-diacylglucosamine-1-phosphate to form lipid A disaccharide, a precursor of lipid A, a phosphorylated glycolipid that anchors the lipopolysaccharide to the outer membrane of the cell.</text>
</comment>
<dbReference type="SUPFAM" id="SSF53756">
    <property type="entry name" value="UDP-Glycosyltransferase/glycogen phosphorylase"/>
    <property type="match status" value="1"/>
</dbReference>
<dbReference type="Pfam" id="PF02684">
    <property type="entry name" value="LpxB"/>
    <property type="match status" value="1"/>
</dbReference>
<evidence type="ECO:0000256" key="2">
    <source>
        <dbReference type="ARBA" id="ARBA00012687"/>
    </source>
</evidence>
<keyword evidence="6 11" id="KW-0328">Glycosyltransferase</keyword>
<evidence type="ECO:0000256" key="5">
    <source>
        <dbReference type="ARBA" id="ARBA00022556"/>
    </source>
</evidence>